<name>A0A9P4GG75_9PLEO</name>
<dbReference type="Proteomes" id="UP000800039">
    <property type="component" value="Unassembled WGS sequence"/>
</dbReference>
<reference evidence="1" key="1">
    <citation type="submission" date="2020-01" db="EMBL/GenBank/DDBJ databases">
        <authorList>
            <consortium name="DOE Joint Genome Institute"/>
            <person name="Haridas S."/>
            <person name="Albert R."/>
            <person name="Binder M."/>
            <person name="Bloem J."/>
            <person name="Labutti K."/>
            <person name="Salamov A."/>
            <person name="Andreopoulos B."/>
            <person name="Baker S.E."/>
            <person name="Barry K."/>
            <person name="Bills G."/>
            <person name="Bluhm B.H."/>
            <person name="Cannon C."/>
            <person name="Castanera R."/>
            <person name="Culley D.E."/>
            <person name="Daum C."/>
            <person name="Ezra D."/>
            <person name="Gonzalez J.B."/>
            <person name="Henrissat B."/>
            <person name="Kuo A."/>
            <person name="Liang C."/>
            <person name="Lipzen A."/>
            <person name="Lutzoni F."/>
            <person name="Magnuson J."/>
            <person name="Mondo S."/>
            <person name="Nolan M."/>
            <person name="Ohm R."/>
            <person name="Pangilinan J."/>
            <person name="Park H.-J."/>
            <person name="Ramirez L."/>
            <person name="Alfaro M."/>
            <person name="Sun H."/>
            <person name="Tritt A."/>
            <person name="Yoshinaga Y."/>
            <person name="Zwiers L.-H."/>
            <person name="Turgeon B.G."/>
            <person name="Goodwin S.B."/>
            <person name="Spatafora J.W."/>
            <person name="Crous P.W."/>
            <person name="Grigoriev I.V."/>
        </authorList>
    </citation>
    <scope>NUCLEOTIDE SEQUENCE</scope>
    <source>
        <strain evidence="1">CBS 394.84</strain>
    </source>
</reference>
<protein>
    <submittedName>
        <fullName evidence="1">Uncharacterized protein</fullName>
    </submittedName>
</protein>
<dbReference type="EMBL" id="ML976616">
    <property type="protein sequence ID" value="KAF1845488.1"/>
    <property type="molecule type" value="Genomic_DNA"/>
</dbReference>
<gene>
    <name evidence="1" type="ORF">K460DRAFT_366363</name>
</gene>
<dbReference type="GeneID" id="63850609"/>
<keyword evidence="2" id="KW-1185">Reference proteome</keyword>
<dbReference type="OrthoDB" id="3650630at2759"/>
<dbReference type="AlphaFoldDB" id="A0A9P4GG75"/>
<sequence length="401" mass="45775">MTTNRKRPAQLIWKDPIVSKVSRTIDTEVTPPVPRHRLAANCESHVGPPLLSTPARALASSSRPSIQSLPPSASKVAIENTPSRASQSSLVSQKLVQRVVPELSHTRSIHSPISIAEPATHKPSILHQPHPDSKLCQDFHWVPYPLGLMPYNSWHHLHHREDVQPSLPFVCPVCRRERKATAHMRKVFLVAERLTWEEGLVSTHEKDINEELNWKFNYELGVLLPFVEDAEHVKGGKNSRANIFYPYQNEHEAKLALRFIFMTENVTETSWALWIGMQLDLEKMLGEHEGSNVVPSSYESLPEEQKSPQLKDNVTLLKNAEVELIDDTVSADRASEPSASSHHSNKRIMSYQTLQDFYSLLDRIERTSYVAAWFLEAYAEKLRDDMCQDCWFDHNVKVDVF</sequence>
<comment type="caution">
    <text evidence="1">The sequence shown here is derived from an EMBL/GenBank/DDBJ whole genome shotgun (WGS) entry which is preliminary data.</text>
</comment>
<organism evidence="1 2">
    <name type="scientific">Cucurbitaria berberidis CBS 394.84</name>
    <dbReference type="NCBI Taxonomy" id="1168544"/>
    <lineage>
        <taxon>Eukaryota</taxon>
        <taxon>Fungi</taxon>
        <taxon>Dikarya</taxon>
        <taxon>Ascomycota</taxon>
        <taxon>Pezizomycotina</taxon>
        <taxon>Dothideomycetes</taxon>
        <taxon>Pleosporomycetidae</taxon>
        <taxon>Pleosporales</taxon>
        <taxon>Pleosporineae</taxon>
        <taxon>Cucurbitariaceae</taxon>
        <taxon>Cucurbitaria</taxon>
    </lineage>
</organism>
<evidence type="ECO:0000313" key="2">
    <source>
        <dbReference type="Proteomes" id="UP000800039"/>
    </source>
</evidence>
<evidence type="ECO:0000313" key="1">
    <source>
        <dbReference type="EMBL" id="KAF1845488.1"/>
    </source>
</evidence>
<proteinExistence type="predicted"/>
<accession>A0A9P4GG75</accession>
<dbReference type="RefSeq" id="XP_040788051.1">
    <property type="nucleotide sequence ID" value="XM_040933358.1"/>
</dbReference>